<sequence>MRNFNYYQPTRIRFGWGRVNEIGRVVARIGKRCLMVTVKSFPALQPLFEKIKNLCTEAGVELFHFEGVIPNPTIECINLASEMAIKNKIDVVLGVG</sequence>
<dbReference type="PANTHER" id="PTHR43633">
    <property type="entry name" value="ALCOHOL DEHYDROGENASE YQHD"/>
    <property type="match status" value="1"/>
</dbReference>
<dbReference type="GO" id="GO:0008106">
    <property type="term" value="F:alcohol dehydrogenase (NADP+) activity"/>
    <property type="evidence" value="ECO:0007669"/>
    <property type="project" value="TreeGrafter"/>
</dbReference>
<dbReference type="AlphaFoldDB" id="X1EST0"/>
<protein>
    <recommendedName>
        <fullName evidence="2">Alcohol dehydrogenase iron-type/glycerol dehydrogenase GldA domain-containing protein</fullName>
    </recommendedName>
</protein>
<dbReference type="PANTHER" id="PTHR43633:SF1">
    <property type="entry name" value="ALCOHOL DEHYDROGENASE YQHD"/>
    <property type="match status" value="1"/>
</dbReference>
<evidence type="ECO:0000313" key="3">
    <source>
        <dbReference type="EMBL" id="GAH23365.1"/>
    </source>
</evidence>
<keyword evidence="1" id="KW-0560">Oxidoreductase</keyword>
<dbReference type="InterPro" id="IPR001670">
    <property type="entry name" value="ADH_Fe/GldA"/>
</dbReference>
<evidence type="ECO:0000259" key="2">
    <source>
        <dbReference type="Pfam" id="PF00465"/>
    </source>
</evidence>
<organism evidence="3">
    <name type="scientific">marine sediment metagenome</name>
    <dbReference type="NCBI Taxonomy" id="412755"/>
    <lineage>
        <taxon>unclassified sequences</taxon>
        <taxon>metagenomes</taxon>
        <taxon>ecological metagenomes</taxon>
    </lineage>
</organism>
<feature type="domain" description="Alcohol dehydrogenase iron-type/glycerol dehydrogenase GldA" evidence="2">
    <location>
        <begin position="9"/>
        <end position="96"/>
    </location>
</feature>
<proteinExistence type="predicted"/>
<dbReference type="GO" id="GO:1990002">
    <property type="term" value="F:methylglyoxal reductase (NADPH) (acetol producing) activity"/>
    <property type="evidence" value="ECO:0007669"/>
    <property type="project" value="TreeGrafter"/>
</dbReference>
<comment type="caution">
    <text evidence="3">The sequence shown here is derived from an EMBL/GenBank/DDBJ whole genome shotgun (WGS) entry which is preliminary data.</text>
</comment>
<accession>X1EST0</accession>
<reference evidence="3" key="1">
    <citation type="journal article" date="2014" name="Front. Microbiol.">
        <title>High frequency of phylogenetically diverse reductive dehalogenase-homologous genes in deep subseafloor sedimentary metagenomes.</title>
        <authorList>
            <person name="Kawai M."/>
            <person name="Futagami T."/>
            <person name="Toyoda A."/>
            <person name="Takaki Y."/>
            <person name="Nishi S."/>
            <person name="Hori S."/>
            <person name="Arai W."/>
            <person name="Tsubouchi T."/>
            <person name="Morono Y."/>
            <person name="Uchiyama I."/>
            <person name="Ito T."/>
            <person name="Fujiyama A."/>
            <person name="Inagaki F."/>
            <person name="Takami H."/>
        </authorList>
    </citation>
    <scope>NUCLEOTIDE SEQUENCE</scope>
    <source>
        <strain evidence="3">Expedition CK06-06</strain>
    </source>
</reference>
<dbReference type="EMBL" id="BARU01002024">
    <property type="protein sequence ID" value="GAH23365.1"/>
    <property type="molecule type" value="Genomic_DNA"/>
</dbReference>
<dbReference type="GO" id="GO:1990362">
    <property type="term" value="F:butanol dehydrogenase (NAD+) activity"/>
    <property type="evidence" value="ECO:0007669"/>
    <property type="project" value="InterPro"/>
</dbReference>
<dbReference type="Gene3D" id="3.40.50.1970">
    <property type="match status" value="1"/>
</dbReference>
<dbReference type="InterPro" id="IPR044731">
    <property type="entry name" value="BDH-like"/>
</dbReference>
<dbReference type="GO" id="GO:0005829">
    <property type="term" value="C:cytosol"/>
    <property type="evidence" value="ECO:0007669"/>
    <property type="project" value="TreeGrafter"/>
</dbReference>
<evidence type="ECO:0000256" key="1">
    <source>
        <dbReference type="ARBA" id="ARBA00023002"/>
    </source>
</evidence>
<dbReference type="GO" id="GO:0046872">
    <property type="term" value="F:metal ion binding"/>
    <property type="evidence" value="ECO:0007669"/>
    <property type="project" value="InterPro"/>
</dbReference>
<feature type="non-terminal residue" evidence="3">
    <location>
        <position position="96"/>
    </location>
</feature>
<dbReference type="Pfam" id="PF00465">
    <property type="entry name" value="Fe-ADH"/>
    <property type="match status" value="1"/>
</dbReference>
<dbReference type="SUPFAM" id="SSF56796">
    <property type="entry name" value="Dehydroquinate synthase-like"/>
    <property type="match status" value="1"/>
</dbReference>
<name>X1EST0_9ZZZZ</name>
<gene>
    <name evidence="3" type="ORF">S03H2_04965</name>
</gene>